<protein>
    <submittedName>
        <fullName evidence="5">LacI family DNA-binding transcriptional regulator</fullName>
    </submittedName>
</protein>
<dbReference type="SUPFAM" id="SSF53822">
    <property type="entry name" value="Periplasmic binding protein-like I"/>
    <property type="match status" value="1"/>
</dbReference>
<feature type="domain" description="HTH lacI-type" evidence="4">
    <location>
        <begin position="11"/>
        <end position="65"/>
    </location>
</feature>
<dbReference type="EMBL" id="JAROKN010000013">
    <property type="protein sequence ID" value="MDF9277619.1"/>
    <property type="molecule type" value="Genomic_DNA"/>
</dbReference>
<dbReference type="CDD" id="cd01392">
    <property type="entry name" value="HTH_LacI"/>
    <property type="match status" value="1"/>
</dbReference>
<evidence type="ECO:0000256" key="1">
    <source>
        <dbReference type="ARBA" id="ARBA00023015"/>
    </source>
</evidence>
<organism evidence="5 6">
    <name type="scientific">Arthrobacter vasquezii</name>
    <dbReference type="NCBI Taxonomy" id="2977629"/>
    <lineage>
        <taxon>Bacteria</taxon>
        <taxon>Bacillati</taxon>
        <taxon>Actinomycetota</taxon>
        <taxon>Actinomycetes</taxon>
        <taxon>Micrococcales</taxon>
        <taxon>Micrococcaceae</taxon>
        <taxon>Arthrobacter</taxon>
    </lineage>
</organism>
<dbReference type="SUPFAM" id="SSF47413">
    <property type="entry name" value="lambda repressor-like DNA-binding domains"/>
    <property type="match status" value="1"/>
</dbReference>
<dbReference type="GO" id="GO:0003677">
    <property type="term" value="F:DNA binding"/>
    <property type="evidence" value="ECO:0007669"/>
    <property type="project" value="UniProtKB-KW"/>
</dbReference>
<keyword evidence="3" id="KW-0804">Transcription</keyword>
<evidence type="ECO:0000259" key="4">
    <source>
        <dbReference type="PROSITE" id="PS50932"/>
    </source>
</evidence>
<dbReference type="Gene3D" id="3.40.50.2300">
    <property type="match status" value="2"/>
</dbReference>
<evidence type="ECO:0000313" key="5">
    <source>
        <dbReference type="EMBL" id="MDF9277619.1"/>
    </source>
</evidence>
<sequence>MTTTSSGRRPPSMSDVARHAGVALGTVSNVLNAPEKVSERTRRRVHQAVEDLGFVRNQVARTLAAGSADLFGFVIVDIGNSFFVDIARGAEQSAVENQYKLLLANSDVDLVRQNLYLDLFNESRVNGILLAPLDAPLDAVARVRDRGCPVVLVNWPGEPGESCGVTVDEEYGGYLATQHLLQQGRRRILFAGGPLSLTAVRERYEGTKRAIAESNVDAHLELIETTRLTVPAGLDVGRELVSRPVGERPDGIFAAADALAAGCAQALIYAGVSVAKEVAIIGYDDNHFTADHVVPISTVGQPGHEMGKIALEMLIDEVKNPDHLHRTVVLQPNLLARASTMSEFR</sequence>
<dbReference type="SMART" id="SM00354">
    <property type="entry name" value="HTH_LACI"/>
    <property type="match status" value="1"/>
</dbReference>
<dbReference type="InterPro" id="IPR000843">
    <property type="entry name" value="HTH_LacI"/>
</dbReference>
<dbReference type="Pfam" id="PF00356">
    <property type="entry name" value="LacI"/>
    <property type="match status" value="1"/>
</dbReference>
<reference evidence="5 6" key="1">
    <citation type="journal article" date="2023" name="Int. J. Syst. Evol. Microbiol.">
        <title>Arthrobacter vasquezii sp. nov., isolated from a soil sample from Union Glacier, Antarctica.</title>
        <authorList>
            <person name="Valenzuela-Ibaceta F."/>
            <person name="Carrasco V."/>
            <person name="Lagos-Moraga S."/>
            <person name="Dietz-Vargas C."/>
            <person name="Navarro C.A."/>
            <person name="Perez-Donoso J.M."/>
        </authorList>
    </citation>
    <scope>NUCLEOTIDE SEQUENCE [LARGE SCALE GENOMIC DNA]</scope>
    <source>
        <strain evidence="5 6">EH-1B-1</strain>
    </source>
</reference>
<accession>A0ABT6CX52</accession>
<keyword evidence="1" id="KW-0805">Transcription regulation</keyword>
<dbReference type="Proteomes" id="UP001220456">
    <property type="component" value="Unassembled WGS sequence"/>
</dbReference>
<evidence type="ECO:0000256" key="2">
    <source>
        <dbReference type="ARBA" id="ARBA00023125"/>
    </source>
</evidence>
<gene>
    <name evidence="5" type="ORF">P4U43_07435</name>
</gene>
<evidence type="ECO:0000313" key="6">
    <source>
        <dbReference type="Proteomes" id="UP001220456"/>
    </source>
</evidence>
<comment type="caution">
    <text evidence="5">The sequence shown here is derived from an EMBL/GenBank/DDBJ whole genome shotgun (WGS) entry which is preliminary data.</text>
</comment>
<name>A0ABT6CX52_9MICC</name>
<dbReference type="CDD" id="cd06267">
    <property type="entry name" value="PBP1_LacI_sugar_binding-like"/>
    <property type="match status" value="1"/>
</dbReference>
<proteinExistence type="predicted"/>
<evidence type="ECO:0000256" key="3">
    <source>
        <dbReference type="ARBA" id="ARBA00023163"/>
    </source>
</evidence>
<dbReference type="InterPro" id="IPR028082">
    <property type="entry name" value="Peripla_BP_I"/>
</dbReference>
<dbReference type="InterPro" id="IPR010982">
    <property type="entry name" value="Lambda_DNA-bd_dom_sf"/>
</dbReference>
<dbReference type="PROSITE" id="PS50932">
    <property type="entry name" value="HTH_LACI_2"/>
    <property type="match status" value="1"/>
</dbReference>
<dbReference type="RefSeq" id="WP_277358148.1">
    <property type="nucleotide sequence ID" value="NZ_JAROKN010000013.1"/>
</dbReference>
<dbReference type="InterPro" id="IPR046335">
    <property type="entry name" value="LacI/GalR-like_sensor"/>
</dbReference>
<dbReference type="PANTHER" id="PTHR30146:SF109">
    <property type="entry name" value="HTH-TYPE TRANSCRIPTIONAL REGULATOR GALS"/>
    <property type="match status" value="1"/>
</dbReference>
<keyword evidence="2 5" id="KW-0238">DNA-binding</keyword>
<dbReference type="Gene3D" id="1.10.260.40">
    <property type="entry name" value="lambda repressor-like DNA-binding domains"/>
    <property type="match status" value="1"/>
</dbReference>
<dbReference type="PANTHER" id="PTHR30146">
    <property type="entry name" value="LACI-RELATED TRANSCRIPTIONAL REPRESSOR"/>
    <property type="match status" value="1"/>
</dbReference>
<keyword evidence="6" id="KW-1185">Reference proteome</keyword>
<dbReference type="Pfam" id="PF13377">
    <property type="entry name" value="Peripla_BP_3"/>
    <property type="match status" value="1"/>
</dbReference>